<dbReference type="AlphaFoldDB" id="A0A1F5UWN1"/>
<dbReference type="Pfam" id="PF04014">
    <property type="entry name" value="MazE_antitoxin"/>
    <property type="match status" value="1"/>
</dbReference>
<dbReference type="EMBL" id="MFGX01000055">
    <property type="protein sequence ID" value="OGF55540.1"/>
    <property type="molecule type" value="Genomic_DNA"/>
</dbReference>
<dbReference type="Gene3D" id="2.10.260.10">
    <property type="match status" value="1"/>
</dbReference>
<evidence type="ECO:0000313" key="3">
    <source>
        <dbReference type="EMBL" id="OGF55540.1"/>
    </source>
</evidence>
<dbReference type="NCBIfam" id="TIGR01439">
    <property type="entry name" value="lp_hng_hel_AbrB"/>
    <property type="match status" value="1"/>
</dbReference>
<gene>
    <name evidence="3" type="ORF">A2Z21_02630</name>
</gene>
<feature type="domain" description="SpoVT-AbrB" evidence="2">
    <location>
        <begin position="1"/>
        <end position="41"/>
    </location>
</feature>
<dbReference type="GO" id="GO:0003677">
    <property type="term" value="F:DNA binding"/>
    <property type="evidence" value="ECO:0007669"/>
    <property type="project" value="UniProtKB-UniRule"/>
</dbReference>
<dbReference type="PROSITE" id="PS51740">
    <property type="entry name" value="SPOVT_ABRB"/>
    <property type="match status" value="1"/>
</dbReference>
<dbReference type="InterPro" id="IPR037914">
    <property type="entry name" value="SpoVT-AbrB_sf"/>
</dbReference>
<dbReference type="SUPFAM" id="SSF89447">
    <property type="entry name" value="AbrB/MazE/MraZ-like"/>
    <property type="match status" value="1"/>
</dbReference>
<reference evidence="3 4" key="1">
    <citation type="journal article" date="2016" name="Nat. Commun.">
        <title>Thousands of microbial genomes shed light on interconnected biogeochemical processes in an aquifer system.</title>
        <authorList>
            <person name="Anantharaman K."/>
            <person name="Brown C.T."/>
            <person name="Hug L.A."/>
            <person name="Sharon I."/>
            <person name="Castelle C.J."/>
            <person name="Probst A.J."/>
            <person name="Thomas B.C."/>
            <person name="Singh A."/>
            <person name="Wilkins M.J."/>
            <person name="Karaoz U."/>
            <person name="Brodie E.L."/>
            <person name="Williams K.H."/>
            <person name="Hubbard S.S."/>
            <person name="Banfield J.F."/>
        </authorList>
    </citation>
    <scope>NUCLEOTIDE SEQUENCE [LARGE SCALE GENOMIC DNA]</scope>
    <source>
        <strain evidence="4">RBG_16_55_9</strain>
    </source>
</reference>
<sequence length="84" mass="9565">MDRFGRVLIPRRVREVLELTAGTSLSIEVREGELALRPQPRGPTLVRKGGVLVAQVEALQELDGFEKRARASMLRHRVHPTRRE</sequence>
<evidence type="ECO:0000313" key="4">
    <source>
        <dbReference type="Proteomes" id="UP000179157"/>
    </source>
</evidence>
<evidence type="ECO:0000259" key="2">
    <source>
        <dbReference type="PROSITE" id="PS51740"/>
    </source>
</evidence>
<organism evidence="3 4">
    <name type="scientific">Fraserbacteria sp. (strain RBG_16_55_9)</name>
    <dbReference type="NCBI Taxonomy" id="1817864"/>
    <lineage>
        <taxon>Bacteria</taxon>
        <taxon>Candidatus Fraseribacteriota</taxon>
    </lineage>
</organism>
<keyword evidence="1" id="KW-0238">DNA-binding</keyword>
<protein>
    <recommendedName>
        <fullName evidence="2">SpoVT-AbrB domain-containing protein</fullName>
    </recommendedName>
</protein>
<dbReference type="InterPro" id="IPR007159">
    <property type="entry name" value="SpoVT-AbrB_dom"/>
</dbReference>
<name>A0A1F5UWN1_FRAXR</name>
<accession>A0A1F5UWN1</accession>
<dbReference type="Proteomes" id="UP000179157">
    <property type="component" value="Unassembled WGS sequence"/>
</dbReference>
<evidence type="ECO:0000256" key="1">
    <source>
        <dbReference type="PROSITE-ProRule" id="PRU01076"/>
    </source>
</evidence>
<comment type="caution">
    <text evidence="3">The sequence shown here is derived from an EMBL/GenBank/DDBJ whole genome shotgun (WGS) entry which is preliminary data.</text>
</comment>
<proteinExistence type="predicted"/>